<dbReference type="Gene3D" id="2.30.30.140">
    <property type="match status" value="1"/>
</dbReference>
<accession>A0A1D2NA12</accession>
<feature type="region of interest" description="Disordered" evidence="2">
    <location>
        <begin position="93"/>
        <end position="121"/>
    </location>
</feature>
<reference evidence="3 4" key="1">
    <citation type="journal article" date="2016" name="Genome Biol. Evol.">
        <title>Gene Family Evolution Reflects Adaptation to Soil Environmental Stressors in the Genome of the Collembolan Orchesella cincta.</title>
        <authorList>
            <person name="Faddeeva-Vakhrusheva A."/>
            <person name="Derks M.F."/>
            <person name="Anvar S.Y."/>
            <person name="Agamennone V."/>
            <person name="Suring W."/>
            <person name="Smit S."/>
            <person name="van Straalen N.M."/>
            <person name="Roelofs D."/>
        </authorList>
    </citation>
    <scope>NUCLEOTIDE SEQUENCE [LARGE SCALE GENOMIC DNA]</scope>
    <source>
        <tissue evidence="3">Mixed pool</tissue>
    </source>
</reference>
<evidence type="ECO:0008006" key="5">
    <source>
        <dbReference type="Google" id="ProtNLM"/>
    </source>
</evidence>
<evidence type="ECO:0000256" key="1">
    <source>
        <dbReference type="SAM" id="Coils"/>
    </source>
</evidence>
<protein>
    <recommendedName>
        <fullName evidence="5">PWWP domain-containing protein</fullName>
    </recommendedName>
</protein>
<gene>
    <name evidence="3" type="ORF">Ocin01_04602</name>
</gene>
<keyword evidence="4" id="KW-1185">Reference proteome</keyword>
<feature type="compositionally biased region" description="Low complexity" evidence="2">
    <location>
        <begin position="22"/>
        <end position="32"/>
    </location>
</feature>
<feature type="compositionally biased region" description="Basic and acidic residues" evidence="2">
    <location>
        <begin position="839"/>
        <end position="853"/>
    </location>
</feature>
<dbReference type="PANTHER" id="PTHR15999:SF2">
    <property type="entry name" value="ZINC FINGER CW-TYPE PWWP DOMAIN PROTEIN 1"/>
    <property type="match status" value="1"/>
</dbReference>
<dbReference type="PANTHER" id="PTHR15999">
    <property type="entry name" value="ZINC FINGER CW-TYPE PWWP DOMAIN PROTEIN 1"/>
    <property type="match status" value="1"/>
</dbReference>
<dbReference type="InterPro" id="IPR042778">
    <property type="entry name" value="ZCWPW1/ZCWPW2"/>
</dbReference>
<keyword evidence="1" id="KW-0175">Coiled coil</keyword>
<feature type="region of interest" description="Disordered" evidence="2">
    <location>
        <begin position="1"/>
        <end position="79"/>
    </location>
</feature>
<feature type="compositionally biased region" description="Polar residues" evidence="2">
    <location>
        <begin position="58"/>
        <end position="77"/>
    </location>
</feature>
<comment type="caution">
    <text evidence="3">The sequence shown here is derived from an EMBL/GenBank/DDBJ whole genome shotgun (WGS) entry which is preliminary data.</text>
</comment>
<dbReference type="GO" id="GO:0005634">
    <property type="term" value="C:nucleus"/>
    <property type="evidence" value="ECO:0007669"/>
    <property type="project" value="TreeGrafter"/>
</dbReference>
<feature type="region of interest" description="Disordered" evidence="2">
    <location>
        <begin position="447"/>
        <end position="471"/>
    </location>
</feature>
<dbReference type="Proteomes" id="UP000094527">
    <property type="component" value="Unassembled WGS sequence"/>
</dbReference>
<dbReference type="OrthoDB" id="62853at2759"/>
<dbReference type="AlphaFoldDB" id="A0A1D2NA12"/>
<evidence type="ECO:0000313" key="4">
    <source>
        <dbReference type="Proteomes" id="UP000094527"/>
    </source>
</evidence>
<proteinExistence type="predicted"/>
<dbReference type="EMBL" id="LJIJ01000125">
    <property type="protein sequence ID" value="ODN02099.1"/>
    <property type="molecule type" value="Genomic_DNA"/>
</dbReference>
<feature type="region of interest" description="Disordered" evidence="2">
    <location>
        <begin position="826"/>
        <end position="867"/>
    </location>
</feature>
<evidence type="ECO:0000313" key="3">
    <source>
        <dbReference type="EMBL" id="ODN02099.1"/>
    </source>
</evidence>
<evidence type="ECO:0000256" key="2">
    <source>
        <dbReference type="SAM" id="MobiDB-lite"/>
    </source>
</evidence>
<feature type="region of interest" description="Disordered" evidence="2">
    <location>
        <begin position="389"/>
        <end position="417"/>
    </location>
</feature>
<name>A0A1D2NA12_ORCCI</name>
<dbReference type="SUPFAM" id="SSF63748">
    <property type="entry name" value="Tudor/PWWP/MBT"/>
    <property type="match status" value="1"/>
</dbReference>
<organism evidence="3 4">
    <name type="scientific">Orchesella cincta</name>
    <name type="common">Springtail</name>
    <name type="synonym">Podura cincta</name>
    <dbReference type="NCBI Taxonomy" id="48709"/>
    <lineage>
        <taxon>Eukaryota</taxon>
        <taxon>Metazoa</taxon>
        <taxon>Ecdysozoa</taxon>
        <taxon>Arthropoda</taxon>
        <taxon>Hexapoda</taxon>
        <taxon>Collembola</taxon>
        <taxon>Entomobryomorpha</taxon>
        <taxon>Entomobryoidea</taxon>
        <taxon>Orchesellidae</taxon>
        <taxon>Orchesellinae</taxon>
        <taxon>Orchesella</taxon>
    </lineage>
</organism>
<sequence>MSKRKAESTNSEGESSHESDSSDSSSLSGGDKSLVKSDQGILSNGKGSSKKTMKDSAGFQSGQQDQNPMHSTTTQPQRPLLITMYDDDSEVAYTPPQRRTRASRSSSAGHHSQPELRRSNRVSLKVLNQDKRYFEGCLVMVRTDGFPYWPGMIRKAGADDHDYDDYICNSEGKTFYFVQIFTKPTAWKWRTIKDLKVFDASKPNRCKDWNLVEKFSAGIKIAKAALNFPAEERLVKFTLRNGKPIDNLLKEIDEWNSQRLVLKVKDEADPTALESGQSCHDSVDVIKKRMSEFKQELREECNREKAEAIEALTAENSRLGKENEGLKASVRDLTRQLDPKNMISSLEAKLKQKEGEMEELRGELEKEQQEKLKYKAEVEKMKTAFDEMFGTPTKKTGNSVGRRCTKEGWNHHPRITTPRTKAHNLLNSVEGRRTIIAFGLLSTGNESRKRARNDIAEQREQSPRASTSSQFRAGDGIIVKEEIKENDVAVVADSPEGMDVAYTADLQRSLSSPPVKKISVPKPHEKYFEGCLVMGRIIIVGSTQFWPGIIRKPGADDKHRDYSRKRDGKISLFVQLFTDPTTFDWFATWALRVLDVGLATAAANFSVEARLAKFSLPNEAEIDNLLDEIGLNINHAANEREKYFEGCLVMGFTGCKGYPLWPGMIRKSEDDEHPDYFKYDGAGPGTMFNSLKSRPPDLAVFDADKPNQCYHRNPAVVVKFEKAVKIAKAAANFSVKARLEKFTLLRGAAIDGLLAEIGDVNSNDITTAEPRTGQDGTPAETAIQQQYNSGKWWTHTDFVAQNGSTHPTNGNGESCPDSFEVMRKRMSEVSEAAGGVESGEGRRNQSLTTDKKPSSQTVKKQAGKEKP</sequence>
<feature type="coiled-coil region" evidence="1">
    <location>
        <begin position="245"/>
        <end position="384"/>
    </location>
</feature>
<feature type="compositionally biased region" description="Basic and acidic residues" evidence="2">
    <location>
        <begin position="447"/>
        <end position="462"/>
    </location>
</feature>